<dbReference type="OrthoDB" id="9803379at2"/>
<evidence type="ECO:0000259" key="3">
    <source>
        <dbReference type="PROSITE" id="PS50943"/>
    </source>
</evidence>
<dbReference type="Pfam" id="PF01381">
    <property type="entry name" value="HTH_3"/>
    <property type="match status" value="1"/>
</dbReference>
<dbReference type="GO" id="GO:0005829">
    <property type="term" value="C:cytosol"/>
    <property type="evidence" value="ECO:0007669"/>
    <property type="project" value="TreeGrafter"/>
</dbReference>
<dbReference type="Gene3D" id="1.10.260.40">
    <property type="entry name" value="lambda repressor-like DNA-binding domains"/>
    <property type="match status" value="1"/>
</dbReference>
<dbReference type="InterPro" id="IPR001387">
    <property type="entry name" value="Cro/C1-type_HTH"/>
</dbReference>
<keyword evidence="2" id="KW-1133">Transmembrane helix</keyword>
<comment type="caution">
    <text evidence="4">The sequence shown here is derived from an EMBL/GenBank/DDBJ whole genome shotgun (WGS) entry which is preliminary data.</text>
</comment>
<dbReference type="InterPro" id="IPR050807">
    <property type="entry name" value="TransReg_Diox_bact_type"/>
</dbReference>
<dbReference type="CDD" id="cd00093">
    <property type="entry name" value="HTH_XRE"/>
    <property type="match status" value="1"/>
</dbReference>
<evidence type="ECO:0000313" key="5">
    <source>
        <dbReference type="Proteomes" id="UP000175989"/>
    </source>
</evidence>
<feature type="transmembrane region" description="Helical" evidence="2">
    <location>
        <begin position="97"/>
        <end position="121"/>
    </location>
</feature>
<keyword evidence="2" id="KW-0812">Transmembrane</keyword>
<dbReference type="PANTHER" id="PTHR46797">
    <property type="entry name" value="HTH-TYPE TRANSCRIPTIONAL REGULATOR"/>
    <property type="match status" value="1"/>
</dbReference>
<reference evidence="5" key="1">
    <citation type="journal article" date="2016" name="Front. Microbiol.">
        <title>Molecular Keys to the Janthinobacterium and Duganella spp. Interaction with the Plant Pathogen Fusarium graminearum.</title>
        <authorList>
            <person name="Haack F.S."/>
            <person name="Poehlein A."/>
            <person name="Kroger C."/>
            <person name="Voigt C.A."/>
            <person name="Piepenbring M."/>
            <person name="Bode H.B."/>
            <person name="Daniel R."/>
            <person name="Schafer W."/>
            <person name="Streit W.R."/>
        </authorList>
    </citation>
    <scope>NUCLEOTIDE SEQUENCE [LARGE SCALE GENOMIC DNA]</scope>
    <source>
        <strain evidence="5">T54</strain>
    </source>
</reference>
<keyword evidence="2" id="KW-0472">Membrane</keyword>
<sequence>MNFGTRLKQIRTEKNLTQPQFAELIGIEQSYLSKLENDKSQPSAEMFGNIIKALGMAPDIFLADLDQHTQVTLRHIPEVSQFREGVKTRRVHHARRYIFGAAAAAALGFAMMLGANNGIFFPNNQYKYVSKGVIAPGEGENIFDQYSQIQVNRMGAKLITMEEMMRLTAEFESTRKRRLTVESWRDRGSVYFEQVPGGRRMFELADKRYVQSEQNRILQYMGALLAFCAPLVLVVEWRLRAAARRITRTSYK</sequence>
<accession>A0A1E7W4M1</accession>
<dbReference type="GO" id="GO:0003677">
    <property type="term" value="F:DNA binding"/>
    <property type="evidence" value="ECO:0007669"/>
    <property type="project" value="UniProtKB-KW"/>
</dbReference>
<dbReference type="AlphaFoldDB" id="A0A1E7W4M1"/>
<organism evidence="4 5">
    <name type="scientific">Duganella phyllosphaerae</name>
    <dbReference type="NCBI Taxonomy" id="762836"/>
    <lineage>
        <taxon>Bacteria</taxon>
        <taxon>Pseudomonadati</taxon>
        <taxon>Pseudomonadota</taxon>
        <taxon>Betaproteobacteria</taxon>
        <taxon>Burkholderiales</taxon>
        <taxon>Oxalobacteraceae</taxon>
        <taxon>Telluria group</taxon>
        <taxon>Duganella</taxon>
    </lineage>
</organism>
<keyword evidence="5" id="KW-1185">Reference proteome</keyword>
<dbReference type="PROSITE" id="PS50943">
    <property type="entry name" value="HTH_CROC1"/>
    <property type="match status" value="1"/>
</dbReference>
<gene>
    <name evidence="4" type="ORF">DUPY_52800</name>
</gene>
<feature type="transmembrane region" description="Helical" evidence="2">
    <location>
        <begin position="217"/>
        <end position="235"/>
    </location>
</feature>
<dbReference type="InterPro" id="IPR010982">
    <property type="entry name" value="Lambda_DNA-bd_dom_sf"/>
</dbReference>
<dbReference type="GO" id="GO:0003700">
    <property type="term" value="F:DNA-binding transcription factor activity"/>
    <property type="evidence" value="ECO:0007669"/>
    <property type="project" value="TreeGrafter"/>
</dbReference>
<proteinExistence type="predicted"/>
<dbReference type="SUPFAM" id="SSF47413">
    <property type="entry name" value="lambda repressor-like DNA-binding domains"/>
    <property type="match status" value="1"/>
</dbReference>
<evidence type="ECO:0000313" key="4">
    <source>
        <dbReference type="EMBL" id="OEZ90675.1"/>
    </source>
</evidence>
<evidence type="ECO:0000256" key="2">
    <source>
        <dbReference type="SAM" id="Phobius"/>
    </source>
</evidence>
<name>A0A1E7W4M1_9BURK</name>
<dbReference type="SMART" id="SM00530">
    <property type="entry name" value="HTH_XRE"/>
    <property type="match status" value="1"/>
</dbReference>
<dbReference type="PATRIC" id="fig|762836.4.peg.5427"/>
<protein>
    <submittedName>
        <fullName evidence="4">Antitoxin HipB</fullName>
    </submittedName>
</protein>
<dbReference type="PANTHER" id="PTHR46797:SF1">
    <property type="entry name" value="METHYLPHOSPHONATE SYNTHASE"/>
    <property type="match status" value="1"/>
</dbReference>
<evidence type="ECO:0000256" key="1">
    <source>
        <dbReference type="ARBA" id="ARBA00023125"/>
    </source>
</evidence>
<keyword evidence="1" id="KW-0238">DNA-binding</keyword>
<dbReference type="Proteomes" id="UP000175989">
    <property type="component" value="Unassembled WGS sequence"/>
</dbReference>
<dbReference type="EMBL" id="LROM01000156">
    <property type="protein sequence ID" value="OEZ90675.1"/>
    <property type="molecule type" value="Genomic_DNA"/>
</dbReference>
<feature type="domain" description="HTH cro/C1-type" evidence="3">
    <location>
        <begin position="7"/>
        <end position="61"/>
    </location>
</feature>